<dbReference type="InterPro" id="IPR020568">
    <property type="entry name" value="Ribosomal_Su5_D2-typ_SF"/>
</dbReference>
<organism evidence="4">
    <name type="scientific">freshwater metagenome</name>
    <dbReference type="NCBI Taxonomy" id="449393"/>
    <lineage>
        <taxon>unclassified sequences</taxon>
        <taxon>metagenomes</taxon>
        <taxon>ecological metagenomes</taxon>
    </lineage>
</organism>
<dbReference type="InterPro" id="IPR014826">
    <property type="entry name" value="HCHO-activating_enzyme"/>
</dbReference>
<dbReference type="GO" id="GO:0016840">
    <property type="term" value="F:carbon-nitrogen lyase activity"/>
    <property type="evidence" value="ECO:0007669"/>
    <property type="project" value="InterPro"/>
</dbReference>
<dbReference type="InterPro" id="IPR037075">
    <property type="entry name" value="HCHO-activating_enzyme_sf"/>
</dbReference>
<protein>
    <submittedName>
        <fullName evidence="4">Unannotated protein</fullName>
    </submittedName>
</protein>
<feature type="domain" description="Formaldehyde-activating enzyme" evidence="2">
    <location>
        <begin position="8"/>
        <end position="158"/>
    </location>
</feature>
<gene>
    <name evidence="3" type="ORF">UFOPK1808_00005</name>
    <name evidence="4" type="ORF">UFOPK1889_00085</name>
</gene>
<proteinExistence type="predicted"/>
<dbReference type="GO" id="GO:0016051">
    <property type="term" value="P:carbohydrate biosynthetic process"/>
    <property type="evidence" value="ECO:0007669"/>
    <property type="project" value="InterPro"/>
</dbReference>
<sequence length="168" mass="17350">MSDQQIFIGEGFVGEGVNAAHVNTVMGARNGPVGTAWATALATPRTGHVPFVAVARPGSPILPFTLFVNKAAIENDLHGTLTWGAAQAGLAAGVGQAHIDGHVPDAAETYVLIAAVWVNPAANDEEAVFANNRAATLSALAMARSSAPDMDLAIAAMTYPQNPYFRQG</sequence>
<dbReference type="Gene3D" id="3.30.230.60">
    <property type="entry name" value="Formaldehyde-activating enzyme"/>
    <property type="match status" value="1"/>
</dbReference>
<name>A0A6J6H934_9ZZZZ</name>
<accession>A0A6J6H934</accession>
<dbReference type="EMBL" id="CAEZUL010000001">
    <property type="protein sequence ID" value="CAB4588443.1"/>
    <property type="molecule type" value="Genomic_DNA"/>
</dbReference>
<dbReference type="SUPFAM" id="SSF54211">
    <property type="entry name" value="Ribosomal protein S5 domain 2-like"/>
    <property type="match status" value="1"/>
</dbReference>
<reference evidence="4" key="1">
    <citation type="submission" date="2020-05" db="EMBL/GenBank/DDBJ databases">
        <authorList>
            <person name="Chiriac C."/>
            <person name="Salcher M."/>
            <person name="Ghai R."/>
            <person name="Kavagutti S V."/>
        </authorList>
    </citation>
    <scope>NUCLEOTIDE SEQUENCE</scope>
</reference>
<dbReference type="AlphaFoldDB" id="A0A6J6H934"/>
<evidence type="ECO:0000256" key="1">
    <source>
        <dbReference type="ARBA" id="ARBA00023239"/>
    </source>
</evidence>
<dbReference type="EMBL" id="CAEZUZ010000006">
    <property type="protein sequence ID" value="CAB4607694.1"/>
    <property type="molecule type" value="Genomic_DNA"/>
</dbReference>
<evidence type="ECO:0000313" key="4">
    <source>
        <dbReference type="EMBL" id="CAB4607694.1"/>
    </source>
</evidence>
<keyword evidence="1" id="KW-0456">Lyase</keyword>
<evidence type="ECO:0000259" key="2">
    <source>
        <dbReference type="Pfam" id="PF08714"/>
    </source>
</evidence>
<evidence type="ECO:0000313" key="3">
    <source>
        <dbReference type="EMBL" id="CAB4588443.1"/>
    </source>
</evidence>
<dbReference type="Pfam" id="PF08714">
    <property type="entry name" value="Fae"/>
    <property type="match status" value="1"/>
</dbReference>